<dbReference type="EMBL" id="JBHTKL010000006">
    <property type="protein sequence ID" value="MFD1021030.1"/>
    <property type="molecule type" value="Genomic_DNA"/>
</dbReference>
<evidence type="ECO:0000313" key="5">
    <source>
        <dbReference type="Proteomes" id="UP001596990"/>
    </source>
</evidence>
<feature type="transmembrane region" description="Helical" evidence="2">
    <location>
        <begin position="6"/>
        <end position="29"/>
    </location>
</feature>
<feature type="region of interest" description="Disordered" evidence="1">
    <location>
        <begin position="67"/>
        <end position="90"/>
    </location>
</feature>
<evidence type="ECO:0000259" key="3">
    <source>
        <dbReference type="Pfam" id="PF11127"/>
    </source>
</evidence>
<reference evidence="5" key="1">
    <citation type="journal article" date="2019" name="Int. J. Syst. Evol. Microbiol.">
        <title>The Global Catalogue of Microorganisms (GCM) 10K type strain sequencing project: providing services to taxonomists for standard genome sequencing and annotation.</title>
        <authorList>
            <consortium name="The Broad Institute Genomics Platform"/>
            <consortium name="The Broad Institute Genome Sequencing Center for Infectious Disease"/>
            <person name="Wu L."/>
            <person name="Ma J."/>
        </authorList>
    </citation>
    <scope>NUCLEOTIDE SEQUENCE [LARGE SCALE GENOMIC DNA]</scope>
    <source>
        <strain evidence="5">CCUG 56607</strain>
    </source>
</reference>
<dbReference type="InterPro" id="IPR021309">
    <property type="entry name" value="YgaP-like_TM"/>
</dbReference>
<organism evidence="4 5">
    <name type="scientific">Thalassobacillus hwangdonensis</name>
    <dbReference type="NCBI Taxonomy" id="546108"/>
    <lineage>
        <taxon>Bacteria</taxon>
        <taxon>Bacillati</taxon>
        <taxon>Bacillota</taxon>
        <taxon>Bacilli</taxon>
        <taxon>Bacillales</taxon>
        <taxon>Bacillaceae</taxon>
        <taxon>Thalassobacillus</taxon>
    </lineage>
</organism>
<dbReference type="RefSeq" id="WP_386063741.1">
    <property type="nucleotide sequence ID" value="NZ_JBHTKL010000006.1"/>
</dbReference>
<evidence type="ECO:0000313" key="4">
    <source>
        <dbReference type="EMBL" id="MFD1021030.1"/>
    </source>
</evidence>
<proteinExistence type="predicted"/>
<protein>
    <submittedName>
        <fullName evidence="4">DUF2892 domain-containing protein</fullName>
    </submittedName>
</protein>
<keyword evidence="2" id="KW-1133">Transmembrane helix</keyword>
<dbReference type="Proteomes" id="UP001596990">
    <property type="component" value="Unassembled WGS sequence"/>
</dbReference>
<evidence type="ECO:0000256" key="2">
    <source>
        <dbReference type="SAM" id="Phobius"/>
    </source>
</evidence>
<keyword evidence="5" id="KW-1185">Reference proteome</keyword>
<evidence type="ECO:0000256" key="1">
    <source>
        <dbReference type="SAM" id="MobiDB-lite"/>
    </source>
</evidence>
<feature type="domain" description="Inner membrane protein YgaP-like transmembrane" evidence="3">
    <location>
        <begin position="1"/>
        <end position="65"/>
    </location>
</feature>
<dbReference type="Pfam" id="PF11127">
    <property type="entry name" value="YgaP-like_TM"/>
    <property type="match status" value="1"/>
</dbReference>
<comment type="caution">
    <text evidence="4">The sequence shown here is derived from an EMBL/GenBank/DDBJ whole genome shotgun (WGS) entry which is preliminary data.</text>
</comment>
<sequence>MKPNIGIMNAMLRITVGLTMISFFSILALKKPNRSPNLWVIGVASMKVAEGILRYCPLTAIFNAASGRTQGQQGQQDQGQQQNGQTYNPS</sequence>
<keyword evidence="2" id="KW-0812">Transmembrane</keyword>
<feature type="compositionally biased region" description="Low complexity" evidence="1">
    <location>
        <begin position="70"/>
        <end position="90"/>
    </location>
</feature>
<name>A0ABW3L4X0_9BACI</name>
<accession>A0ABW3L4X0</accession>
<gene>
    <name evidence="4" type="ORF">ACFQ2J_17710</name>
</gene>
<keyword evidence="2" id="KW-0472">Membrane</keyword>